<gene>
    <name evidence="1" type="ORF">Cadr_000001452</name>
</gene>
<proteinExistence type="predicted"/>
<dbReference type="Proteomes" id="UP000299084">
    <property type="component" value="Unassembled WGS sequence"/>
</dbReference>
<accession>A0A5N4EFC5</accession>
<evidence type="ECO:0000313" key="2">
    <source>
        <dbReference type="Proteomes" id="UP000299084"/>
    </source>
</evidence>
<keyword evidence="2" id="KW-1185">Reference proteome</keyword>
<name>A0A5N4EFC5_CAMDR</name>
<reference evidence="1 2" key="1">
    <citation type="journal article" date="2019" name="Mol. Ecol. Resour.">
        <title>Improving Illumina assemblies with Hi-C and long reads: an example with the North African dromedary.</title>
        <authorList>
            <person name="Elbers J.P."/>
            <person name="Rogers M.F."/>
            <person name="Perelman P.L."/>
            <person name="Proskuryakova A.A."/>
            <person name="Serdyukova N.A."/>
            <person name="Johnson W.E."/>
            <person name="Horin P."/>
            <person name="Corander J."/>
            <person name="Murphy D."/>
            <person name="Burger P.A."/>
        </authorList>
    </citation>
    <scope>NUCLEOTIDE SEQUENCE [LARGE SCALE GENOMIC DNA]</scope>
    <source>
        <strain evidence="1">Drom800</strain>
        <tissue evidence="1">Blood</tissue>
    </source>
</reference>
<sequence>MAGGRVDLCSSQPASLRAWGRRPGKRALREW</sequence>
<comment type="caution">
    <text evidence="1">The sequence shown here is derived from an EMBL/GenBank/DDBJ whole genome shotgun (WGS) entry which is preliminary data.</text>
</comment>
<protein>
    <submittedName>
        <fullName evidence="1">Uncharacterized protein</fullName>
    </submittedName>
</protein>
<dbReference type="EMBL" id="JWIN03000002">
    <property type="protein sequence ID" value="KAB1282132.1"/>
    <property type="molecule type" value="Genomic_DNA"/>
</dbReference>
<dbReference type="AlphaFoldDB" id="A0A5N4EFC5"/>
<organism evidence="1 2">
    <name type="scientific">Camelus dromedarius</name>
    <name type="common">Dromedary</name>
    <name type="synonym">Arabian camel</name>
    <dbReference type="NCBI Taxonomy" id="9838"/>
    <lineage>
        <taxon>Eukaryota</taxon>
        <taxon>Metazoa</taxon>
        <taxon>Chordata</taxon>
        <taxon>Craniata</taxon>
        <taxon>Vertebrata</taxon>
        <taxon>Euteleostomi</taxon>
        <taxon>Mammalia</taxon>
        <taxon>Eutheria</taxon>
        <taxon>Laurasiatheria</taxon>
        <taxon>Artiodactyla</taxon>
        <taxon>Tylopoda</taxon>
        <taxon>Camelidae</taxon>
        <taxon>Camelus</taxon>
    </lineage>
</organism>
<evidence type="ECO:0000313" key="1">
    <source>
        <dbReference type="EMBL" id="KAB1282132.1"/>
    </source>
</evidence>